<proteinExistence type="predicted"/>
<evidence type="ECO:0000256" key="1">
    <source>
        <dbReference type="SAM" id="Phobius"/>
    </source>
</evidence>
<keyword evidence="1" id="KW-0812">Transmembrane</keyword>
<feature type="transmembrane region" description="Helical" evidence="1">
    <location>
        <begin position="274"/>
        <end position="293"/>
    </location>
</feature>
<keyword evidence="1" id="KW-1133">Transmembrane helix</keyword>
<feature type="transmembrane region" description="Helical" evidence="1">
    <location>
        <begin position="305"/>
        <end position="323"/>
    </location>
</feature>
<dbReference type="AlphaFoldDB" id="A0A9X0U6H8"/>
<keyword evidence="3" id="KW-1185">Reference proteome</keyword>
<protein>
    <submittedName>
        <fullName evidence="2">MnhB-related membrane protein</fullName>
    </submittedName>
</protein>
<comment type="caution">
    <text evidence="2">The sequence shown here is derived from an EMBL/GenBank/DDBJ whole genome shotgun (WGS) entry which is preliminary data.</text>
</comment>
<feature type="transmembrane region" description="Helical" evidence="1">
    <location>
        <begin position="204"/>
        <end position="224"/>
    </location>
</feature>
<feature type="transmembrane region" description="Helical" evidence="1">
    <location>
        <begin position="114"/>
        <end position="132"/>
    </location>
</feature>
<dbReference type="Proteomes" id="UP000535182">
    <property type="component" value="Unassembled WGS sequence"/>
</dbReference>
<evidence type="ECO:0000313" key="2">
    <source>
        <dbReference type="EMBL" id="MBB5331581.1"/>
    </source>
</evidence>
<evidence type="ECO:0000313" key="3">
    <source>
        <dbReference type="Proteomes" id="UP000535182"/>
    </source>
</evidence>
<name>A0A9X0U6H8_9BACT</name>
<feature type="transmembrane region" description="Helical" evidence="1">
    <location>
        <begin position="329"/>
        <end position="347"/>
    </location>
</feature>
<keyword evidence="1" id="KW-0472">Membrane</keyword>
<feature type="transmembrane region" description="Helical" evidence="1">
    <location>
        <begin position="12"/>
        <end position="38"/>
    </location>
</feature>
<sequence>MIELGHAPRKSTGFVLILAGFIALDLLSWPIFFSYYLFVFADRSNFLNLDYLLDQHLRLGVDTFYQYGLIPVFLQHVLFAIFGGGYWPLIGCTIAVLILMSVFWARLVRCISNRWLSILAVIAISPFLLIVNPNLPYSLVQLSMLFALLFLVEGRADIALAVAAIGTFCVPSLPLLLTGLLAIYVVAEWWLNNERSVSLLARRLAPGVLTYVLLGVGLSLYFGARSVLATALPLLGTKFYYGGGKFDYDDLITFLHPRGHNSLYYLGYYVVTPATWWMLSTVGLVILAFFALMAMIRRGRVDPKYGAVIICAVVQVVFAVFAYRGDGQHTIYDPITAAGMLLGLWVVPAPRWRSSLLILFTLIGLGAQAAQARQTLWAWRNTHRSALTANLYAEPEYASQLAHILKIAETQKVLMMSNATGVHHYYPSLRSADTWFLGETQMFPADHARVLANIRDADVVVEDTAHVPYFTDRDPEIQSQLRSMCLTEVTRDFQIWWRHAPSSVECKINQRKTASILSATSKK</sequence>
<organism evidence="2 3">
    <name type="scientific">Tunturiibacter gelidiferens</name>
    <dbReference type="NCBI Taxonomy" id="3069689"/>
    <lineage>
        <taxon>Bacteria</taxon>
        <taxon>Pseudomonadati</taxon>
        <taxon>Acidobacteriota</taxon>
        <taxon>Terriglobia</taxon>
        <taxon>Terriglobales</taxon>
        <taxon>Acidobacteriaceae</taxon>
        <taxon>Tunturiibacter</taxon>
    </lineage>
</organism>
<feature type="transmembrane region" description="Helical" evidence="1">
    <location>
        <begin position="172"/>
        <end position="192"/>
    </location>
</feature>
<accession>A0A9X0U6H8</accession>
<gene>
    <name evidence="2" type="ORF">HDF14_005230</name>
</gene>
<dbReference type="RefSeq" id="WP_183981402.1">
    <property type="nucleotide sequence ID" value="NZ_JACHEB010000016.1"/>
</dbReference>
<feature type="transmembrane region" description="Helical" evidence="1">
    <location>
        <begin position="89"/>
        <end position="108"/>
    </location>
</feature>
<dbReference type="EMBL" id="JACHEB010000016">
    <property type="protein sequence ID" value="MBB5331581.1"/>
    <property type="molecule type" value="Genomic_DNA"/>
</dbReference>
<reference evidence="2 3" key="1">
    <citation type="submission" date="2020-08" db="EMBL/GenBank/DDBJ databases">
        <title>Genomic Encyclopedia of Type Strains, Phase IV (KMG-V): Genome sequencing to study the core and pangenomes of soil and plant-associated prokaryotes.</title>
        <authorList>
            <person name="Whitman W."/>
        </authorList>
    </citation>
    <scope>NUCLEOTIDE SEQUENCE [LARGE SCALE GENOMIC DNA]</scope>
    <source>
        <strain evidence="2 3">X5P2</strain>
    </source>
</reference>